<proteinExistence type="predicted"/>
<dbReference type="EMBL" id="KK207866">
    <property type="protein sequence ID" value="EZF51375.1"/>
    <property type="molecule type" value="Genomic_DNA"/>
</dbReference>
<gene>
    <name evidence="1" type="ORF">H103_05246</name>
</gene>
<protein>
    <submittedName>
        <fullName evidence="1">Uncharacterized protein</fullName>
    </submittedName>
</protein>
<name>A0A022VZ68_TRIRU</name>
<evidence type="ECO:0000313" key="1">
    <source>
        <dbReference type="EMBL" id="EZF51375.1"/>
    </source>
</evidence>
<dbReference type="Proteomes" id="UP000023758">
    <property type="component" value="Unassembled WGS sequence"/>
</dbReference>
<dbReference type="AlphaFoldDB" id="A0A022VZ68"/>
<sequence length="101" mass="12020">MASILWYYYPEHQSSGFWRGFHQTSDPWWHQRRKFGRKVMGIVSTAVKTSQGFCLRRRFHRLWKWSTKGSHSIRATYAMKKMAMDIRALIVVDGWLLAAAR</sequence>
<dbReference type="HOGENOM" id="CLU_2293710_0_0_1"/>
<accession>A0A022VZ68</accession>
<organism evidence="1">
    <name type="scientific">Trichophyton rubrum CBS 288.86</name>
    <dbReference type="NCBI Taxonomy" id="1215330"/>
    <lineage>
        <taxon>Eukaryota</taxon>
        <taxon>Fungi</taxon>
        <taxon>Dikarya</taxon>
        <taxon>Ascomycota</taxon>
        <taxon>Pezizomycotina</taxon>
        <taxon>Eurotiomycetes</taxon>
        <taxon>Eurotiomycetidae</taxon>
        <taxon>Onygenales</taxon>
        <taxon>Arthrodermataceae</taxon>
        <taxon>Trichophyton</taxon>
    </lineage>
</organism>
<reference evidence="1" key="1">
    <citation type="submission" date="2014-02" db="EMBL/GenBank/DDBJ databases">
        <title>The Genome Sequence of Trichophyton rubrum (morphotype fischeri) CBS 288.86.</title>
        <authorList>
            <consortium name="The Broad Institute Genomics Platform"/>
            <person name="Cuomo C.A."/>
            <person name="White T.C."/>
            <person name="Graser Y."/>
            <person name="Martinez-Rossi N."/>
            <person name="Heitman J."/>
            <person name="Young S.K."/>
            <person name="Zeng Q."/>
            <person name="Gargeya S."/>
            <person name="Abouelleil A."/>
            <person name="Alvarado L."/>
            <person name="Chapman S.B."/>
            <person name="Gainer-Dewar J."/>
            <person name="Goldberg J."/>
            <person name="Griggs A."/>
            <person name="Gujja S."/>
            <person name="Hansen M."/>
            <person name="Howarth C."/>
            <person name="Imamovic A."/>
            <person name="Larimer J."/>
            <person name="Martinez D."/>
            <person name="Murphy C."/>
            <person name="Pearson M.D."/>
            <person name="Persinoti G."/>
            <person name="Poon T."/>
            <person name="Priest M."/>
            <person name="Roberts A.D."/>
            <person name="Saif S."/>
            <person name="Shea T.D."/>
            <person name="Sykes S.N."/>
            <person name="Wortman J."/>
            <person name="Nusbaum C."/>
            <person name="Birren B."/>
        </authorList>
    </citation>
    <scope>NUCLEOTIDE SEQUENCE [LARGE SCALE GENOMIC DNA]</scope>
    <source>
        <strain evidence="1">CBS 288.86</strain>
    </source>
</reference>